<reference evidence="2" key="1">
    <citation type="journal article" date="2019" name="Int. J. Syst. Evol. Microbiol.">
        <title>The Global Catalogue of Microorganisms (GCM) 10K type strain sequencing project: providing services to taxonomists for standard genome sequencing and annotation.</title>
        <authorList>
            <consortium name="The Broad Institute Genomics Platform"/>
            <consortium name="The Broad Institute Genome Sequencing Center for Infectious Disease"/>
            <person name="Wu L."/>
            <person name="Ma J."/>
        </authorList>
    </citation>
    <scope>NUCLEOTIDE SEQUENCE [LARGE SCALE GENOMIC DNA]</scope>
    <source>
        <strain evidence="2">JCM 15614</strain>
    </source>
</reference>
<name>A0ABP6NPV7_9ACTN</name>
<proteinExistence type="predicted"/>
<sequence length="143" mass="15005">MGRPSDGDVLARAGAGSAGRVLVRDDLGRVCVAVVDTNGDEAFVVAVVLHLDDDGVWRESEWNSAAVLGRGWLDGVAYAYGRTASASTVRIGVGDAVRQVPVNGPGWWCFMAEAPQSERLDLTAVPHPFPDAPPDQGPPRIAG</sequence>
<protein>
    <submittedName>
        <fullName evidence="1">Uncharacterized protein</fullName>
    </submittedName>
</protein>
<dbReference type="Proteomes" id="UP001499924">
    <property type="component" value="Unassembled WGS sequence"/>
</dbReference>
<evidence type="ECO:0000313" key="2">
    <source>
        <dbReference type="Proteomes" id="UP001499924"/>
    </source>
</evidence>
<gene>
    <name evidence="1" type="ORF">GCM10010531_02680</name>
</gene>
<comment type="caution">
    <text evidence="1">The sequence shown here is derived from an EMBL/GenBank/DDBJ whole genome shotgun (WGS) entry which is preliminary data.</text>
</comment>
<organism evidence="1 2">
    <name type="scientific">Blastococcus jejuensis</name>
    <dbReference type="NCBI Taxonomy" id="351224"/>
    <lineage>
        <taxon>Bacteria</taxon>
        <taxon>Bacillati</taxon>
        <taxon>Actinomycetota</taxon>
        <taxon>Actinomycetes</taxon>
        <taxon>Geodermatophilales</taxon>
        <taxon>Geodermatophilaceae</taxon>
        <taxon>Blastococcus</taxon>
    </lineage>
</organism>
<dbReference type="EMBL" id="BAAAVV010000001">
    <property type="protein sequence ID" value="GAA3154988.1"/>
    <property type="molecule type" value="Genomic_DNA"/>
</dbReference>
<evidence type="ECO:0000313" key="1">
    <source>
        <dbReference type="EMBL" id="GAA3154988.1"/>
    </source>
</evidence>
<dbReference type="RefSeq" id="WP_344686682.1">
    <property type="nucleotide sequence ID" value="NZ_BAAAVV010000001.1"/>
</dbReference>
<keyword evidence="2" id="KW-1185">Reference proteome</keyword>
<accession>A0ABP6NPV7</accession>